<keyword evidence="1" id="KW-0175">Coiled coil</keyword>
<name>A0A1M5M1X5_9FLAO</name>
<dbReference type="AlphaFoldDB" id="A0A1M5M1X5"/>
<evidence type="ECO:0000256" key="2">
    <source>
        <dbReference type="SAM" id="Phobius"/>
    </source>
</evidence>
<dbReference type="STRING" id="570519.SAMN04488116_2222"/>
<feature type="coiled-coil region" evidence="1">
    <location>
        <begin position="116"/>
        <end position="171"/>
    </location>
</feature>
<reference evidence="4" key="1">
    <citation type="submission" date="2016-11" db="EMBL/GenBank/DDBJ databases">
        <authorList>
            <person name="Varghese N."/>
            <person name="Submissions S."/>
        </authorList>
    </citation>
    <scope>NUCLEOTIDE SEQUENCE [LARGE SCALE GENOMIC DNA]</scope>
    <source>
        <strain evidence="4">DSM 22638</strain>
    </source>
</reference>
<gene>
    <name evidence="3" type="ORF">SAMN04488116_2222</name>
</gene>
<evidence type="ECO:0000313" key="4">
    <source>
        <dbReference type="Proteomes" id="UP000184532"/>
    </source>
</evidence>
<keyword evidence="4" id="KW-1185">Reference proteome</keyword>
<accession>A0A1M5M1X5</accession>
<sequence>MMDNFEKYIKENKEAFNVHKADKDKLWQGISDQLDEKEEPKVVPLWKSGKLRIAASLAVVIGLSILTFLMLGNPSTQSMEGYASEELFEIDLHYKNLVYQQVQLVKNHPKLSAGDKEEFLSFMDELDQEYEQLKQEMQNNLDNELVLEAIVNNYKKRIELIENLLKQINASKNETDYEGYIL</sequence>
<dbReference type="OrthoDB" id="1439272at2"/>
<organism evidence="3 4">
    <name type="scientific">Flagellimonas flava</name>
    <dbReference type="NCBI Taxonomy" id="570519"/>
    <lineage>
        <taxon>Bacteria</taxon>
        <taxon>Pseudomonadati</taxon>
        <taxon>Bacteroidota</taxon>
        <taxon>Flavobacteriia</taxon>
        <taxon>Flavobacteriales</taxon>
        <taxon>Flavobacteriaceae</taxon>
        <taxon>Flagellimonas</taxon>
    </lineage>
</organism>
<evidence type="ECO:0000256" key="1">
    <source>
        <dbReference type="SAM" id="Coils"/>
    </source>
</evidence>
<dbReference type="Proteomes" id="UP000184532">
    <property type="component" value="Unassembled WGS sequence"/>
</dbReference>
<keyword evidence="2" id="KW-1133">Transmembrane helix</keyword>
<dbReference type="RefSeq" id="WP_073179498.1">
    <property type="nucleotide sequence ID" value="NZ_FQWL01000003.1"/>
</dbReference>
<dbReference type="EMBL" id="FQWL01000003">
    <property type="protein sequence ID" value="SHG71354.1"/>
    <property type="molecule type" value="Genomic_DNA"/>
</dbReference>
<evidence type="ECO:0000313" key="3">
    <source>
        <dbReference type="EMBL" id="SHG71354.1"/>
    </source>
</evidence>
<proteinExistence type="predicted"/>
<keyword evidence="2" id="KW-0812">Transmembrane</keyword>
<protein>
    <recommendedName>
        <fullName evidence="5">Anti-sigma factor</fullName>
    </recommendedName>
</protein>
<feature type="transmembrane region" description="Helical" evidence="2">
    <location>
        <begin position="51"/>
        <end position="71"/>
    </location>
</feature>
<keyword evidence="2" id="KW-0472">Membrane</keyword>
<evidence type="ECO:0008006" key="5">
    <source>
        <dbReference type="Google" id="ProtNLM"/>
    </source>
</evidence>